<organism evidence="2 3">
    <name type="scientific">Flexivirga alba</name>
    <dbReference type="NCBI Taxonomy" id="702742"/>
    <lineage>
        <taxon>Bacteria</taxon>
        <taxon>Bacillati</taxon>
        <taxon>Actinomycetota</taxon>
        <taxon>Actinomycetes</taxon>
        <taxon>Micrococcales</taxon>
        <taxon>Dermacoccaceae</taxon>
        <taxon>Flexivirga</taxon>
    </lineage>
</organism>
<name>A0ABW2AL33_9MICO</name>
<comment type="caution">
    <text evidence="2">The sequence shown here is derived from an EMBL/GenBank/DDBJ whole genome shotgun (WGS) entry which is preliminary data.</text>
</comment>
<reference evidence="3" key="1">
    <citation type="journal article" date="2019" name="Int. J. Syst. Evol. Microbiol.">
        <title>The Global Catalogue of Microorganisms (GCM) 10K type strain sequencing project: providing services to taxonomists for standard genome sequencing and annotation.</title>
        <authorList>
            <consortium name="The Broad Institute Genomics Platform"/>
            <consortium name="The Broad Institute Genome Sequencing Center for Infectious Disease"/>
            <person name="Wu L."/>
            <person name="Ma J."/>
        </authorList>
    </citation>
    <scope>NUCLEOTIDE SEQUENCE [LARGE SCALE GENOMIC DNA]</scope>
    <source>
        <strain evidence="3">CCUG 58127</strain>
    </source>
</reference>
<dbReference type="InterPro" id="IPR009061">
    <property type="entry name" value="DNA-bd_dom_put_sf"/>
</dbReference>
<protein>
    <submittedName>
        <fullName evidence="2">Helix-turn-helix domain-containing protein</fullName>
    </submittedName>
</protein>
<dbReference type="SUPFAM" id="SSF46955">
    <property type="entry name" value="Putative DNA-binding domain"/>
    <property type="match status" value="1"/>
</dbReference>
<dbReference type="RefSeq" id="WP_382404917.1">
    <property type="nucleotide sequence ID" value="NZ_JBHSWH010000001.1"/>
</dbReference>
<dbReference type="InterPro" id="IPR010093">
    <property type="entry name" value="SinI_DNA-bd"/>
</dbReference>
<dbReference type="InterPro" id="IPR041657">
    <property type="entry name" value="HTH_17"/>
</dbReference>
<proteinExistence type="predicted"/>
<sequence length="106" mass="11208">MAREVRVALSRMREVARQLGDRRREVTVSACVSAGGNAEVVGSGSSPDSSTVGLSSGEVASRLRVSTRRVRQLCTAGALEAIRVGGAWRITESSVDDYLDELEVAG</sequence>
<evidence type="ECO:0000313" key="3">
    <source>
        <dbReference type="Proteomes" id="UP001596298"/>
    </source>
</evidence>
<dbReference type="Proteomes" id="UP001596298">
    <property type="component" value="Unassembled WGS sequence"/>
</dbReference>
<evidence type="ECO:0000313" key="2">
    <source>
        <dbReference type="EMBL" id="MFC6707536.1"/>
    </source>
</evidence>
<gene>
    <name evidence="2" type="ORF">ACFQDH_20395</name>
</gene>
<keyword evidence="3" id="KW-1185">Reference proteome</keyword>
<dbReference type="NCBIfam" id="TIGR01764">
    <property type="entry name" value="excise"/>
    <property type="match status" value="1"/>
</dbReference>
<dbReference type="Pfam" id="PF12728">
    <property type="entry name" value="HTH_17"/>
    <property type="match status" value="1"/>
</dbReference>
<feature type="domain" description="Helix-turn-helix" evidence="1">
    <location>
        <begin position="54"/>
        <end position="101"/>
    </location>
</feature>
<dbReference type="EMBL" id="JBHSWH010000001">
    <property type="protein sequence ID" value="MFC6707536.1"/>
    <property type="molecule type" value="Genomic_DNA"/>
</dbReference>
<accession>A0ABW2AL33</accession>
<evidence type="ECO:0000259" key="1">
    <source>
        <dbReference type="Pfam" id="PF12728"/>
    </source>
</evidence>